<reference evidence="1 2" key="1">
    <citation type="submission" date="2015-12" db="EMBL/GenBank/DDBJ databases">
        <authorList>
            <person name="Kim M.K."/>
            <person name="Srinivasan S."/>
            <person name="Lee J.-J."/>
            <person name="Kim K."/>
        </authorList>
    </citation>
    <scope>NUCLEOTIDE SEQUENCE [LARGE SCALE GENOMIC DNA]</scope>
    <source>
        <strain evidence="1 2">BM2</strain>
    </source>
</reference>
<evidence type="ECO:0000313" key="2">
    <source>
        <dbReference type="Proteomes" id="UP000060071"/>
    </source>
</evidence>
<keyword evidence="2" id="KW-1185">Reference proteome</keyword>
<sequence length="169" mass="17623">MNAVDGTFDSPSEAVRATLPALTHTGQRTVCVRAVSGLDRSAAGCAPLTVTASYRFGGFLRPVDNLPTVNTVKAGAAIPVKFSLGGNFGLNVLAPGSPVSAAITCDPNALVDPVEQTVTASSSGLQYDPVNGTYTYVWKTDRAWGGSCRQFNLTFADGTVASARFKFSR</sequence>
<evidence type="ECO:0000313" key="1">
    <source>
        <dbReference type="EMBL" id="ALW87586.1"/>
    </source>
</evidence>
<dbReference type="NCBIfam" id="NF038114">
    <property type="entry name" value="rightmost"/>
    <property type="match status" value="1"/>
</dbReference>
<name>A0ABM5X1M8_9DEIO</name>
<accession>A0ABM5X1M8</accession>
<proteinExistence type="predicted"/>
<dbReference type="EMBL" id="CP013910">
    <property type="protein sequence ID" value="ALW87586.1"/>
    <property type="molecule type" value="Genomic_DNA"/>
</dbReference>
<organism evidence="1 2">
    <name type="scientific">Deinococcus actinosclerus</name>
    <dbReference type="NCBI Taxonomy" id="1768108"/>
    <lineage>
        <taxon>Bacteria</taxon>
        <taxon>Thermotogati</taxon>
        <taxon>Deinococcota</taxon>
        <taxon>Deinococci</taxon>
        <taxon>Deinococcales</taxon>
        <taxon>Deinococcaceae</taxon>
        <taxon>Deinococcus</taxon>
    </lineage>
</organism>
<dbReference type="Proteomes" id="UP000060071">
    <property type="component" value="Chromosome"/>
</dbReference>
<protein>
    <submittedName>
        <fullName evidence="1">Uncharacterized protein</fullName>
    </submittedName>
</protein>
<gene>
    <name evidence="1" type="ORF">AUC44_00630</name>
</gene>